<evidence type="ECO:0000256" key="1">
    <source>
        <dbReference type="ARBA" id="ARBA00037950"/>
    </source>
</evidence>
<feature type="compositionally biased region" description="Basic and acidic residues" evidence="3">
    <location>
        <begin position="596"/>
        <end position="607"/>
    </location>
</feature>
<dbReference type="GO" id="GO:0030674">
    <property type="term" value="F:protein-macromolecule adaptor activity"/>
    <property type="evidence" value="ECO:0007669"/>
    <property type="project" value="TreeGrafter"/>
</dbReference>
<dbReference type="Gene3D" id="2.60.40.640">
    <property type="match status" value="2"/>
</dbReference>
<evidence type="ECO:0000313" key="5">
    <source>
        <dbReference type="EMBL" id="CDP34540.1"/>
    </source>
</evidence>
<dbReference type="GO" id="GO:0005886">
    <property type="term" value="C:plasma membrane"/>
    <property type="evidence" value="ECO:0007669"/>
    <property type="project" value="TreeGrafter"/>
</dbReference>
<dbReference type="GO" id="GO:0005829">
    <property type="term" value="C:cytosol"/>
    <property type="evidence" value="ECO:0007669"/>
    <property type="project" value="TreeGrafter"/>
</dbReference>
<dbReference type="Pfam" id="PF00339">
    <property type="entry name" value="Arrestin_N"/>
    <property type="match status" value="1"/>
</dbReference>
<proteinExistence type="inferred from homology"/>
<dbReference type="GO" id="GO:0070086">
    <property type="term" value="P:ubiquitin-dependent endocytosis"/>
    <property type="evidence" value="ECO:0007669"/>
    <property type="project" value="TreeGrafter"/>
</dbReference>
<dbReference type="SUPFAM" id="SSF81296">
    <property type="entry name" value="E set domains"/>
    <property type="match status" value="1"/>
</dbReference>
<protein>
    <recommendedName>
        <fullName evidence="2">pH-response regulator protein palF/RIM8</fullName>
    </recommendedName>
</protein>
<dbReference type="InterPro" id="IPR011022">
    <property type="entry name" value="Arrestin_C-like"/>
</dbReference>
<reference evidence="5" key="1">
    <citation type="submission" date="2014-02" db="EMBL/GenBank/DDBJ databases">
        <authorList>
            <person name="Genoscope - CEA"/>
        </authorList>
    </citation>
    <scope>NUCLEOTIDE SEQUENCE</scope>
    <source>
        <strain evidence="5">LS3</strain>
    </source>
</reference>
<reference evidence="5" key="2">
    <citation type="submission" date="2014-06" db="EMBL/GenBank/DDBJ databases">
        <title>The complete genome of Blastobotrys (Arxula) adeninivorans LS3 - a yeast of biotechnological interest.</title>
        <authorList>
            <person name="Kunze G."/>
            <person name="Gaillardin C."/>
            <person name="Czernicka M."/>
            <person name="Durrens P."/>
            <person name="Martin T."/>
            <person name="Boer E."/>
            <person name="Gabaldon T."/>
            <person name="Cruz J."/>
            <person name="Talla E."/>
            <person name="Marck C."/>
            <person name="Goffeau A."/>
            <person name="Barbe V."/>
            <person name="Baret P."/>
            <person name="Baronian K."/>
            <person name="Beier S."/>
            <person name="Bleykasten C."/>
            <person name="Bode R."/>
            <person name="Casaregola S."/>
            <person name="Despons L."/>
            <person name="Fairhead C."/>
            <person name="Giersberg M."/>
            <person name="Gierski P."/>
            <person name="Hahnel U."/>
            <person name="Hartmann A."/>
            <person name="Jankowska D."/>
            <person name="Jubin C."/>
            <person name="Jung P."/>
            <person name="Lafontaine I."/>
            <person name="Leh-Louis V."/>
            <person name="Lemaire M."/>
            <person name="Marcet-Houben M."/>
            <person name="Mascher M."/>
            <person name="Morel G."/>
            <person name="Richard G.-F."/>
            <person name="Riechen J."/>
            <person name="Sacerdot C."/>
            <person name="Sarkar A."/>
            <person name="Savel G."/>
            <person name="Schacherer J."/>
            <person name="Sherman D."/>
            <person name="Straub M.-L."/>
            <person name="Stein N."/>
            <person name="Thierry A."/>
            <person name="Trautwein-Schult A."/>
            <person name="Westhof E."/>
            <person name="Worch S."/>
            <person name="Dujon B."/>
            <person name="Souciet J.-L."/>
            <person name="Wincker P."/>
            <person name="Scholz U."/>
            <person name="Neuveglise N."/>
        </authorList>
    </citation>
    <scope>NUCLEOTIDE SEQUENCE</scope>
    <source>
        <strain evidence="5">LS3</strain>
    </source>
</reference>
<feature type="region of interest" description="Disordered" evidence="3">
    <location>
        <begin position="92"/>
        <end position="163"/>
    </location>
</feature>
<dbReference type="EMBL" id="HG937693">
    <property type="protein sequence ID" value="CDP34540.1"/>
    <property type="molecule type" value="Genomic_DNA"/>
</dbReference>
<evidence type="ECO:0000256" key="3">
    <source>
        <dbReference type="SAM" id="MobiDB-lite"/>
    </source>
</evidence>
<feature type="compositionally biased region" description="Pro residues" evidence="3">
    <location>
        <begin position="533"/>
        <end position="544"/>
    </location>
</feature>
<dbReference type="Pfam" id="PF02752">
    <property type="entry name" value="Arrestin_C"/>
    <property type="match status" value="1"/>
</dbReference>
<feature type="compositionally biased region" description="Low complexity" evidence="3">
    <location>
        <begin position="129"/>
        <end position="160"/>
    </location>
</feature>
<dbReference type="PhylomeDB" id="A0A060T098"/>
<feature type="region of interest" description="Disordered" evidence="3">
    <location>
        <begin position="456"/>
        <end position="484"/>
    </location>
</feature>
<feature type="compositionally biased region" description="Acidic residues" evidence="3">
    <location>
        <begin position="616"/>
        <end position="627"/>
    </location>
</feature>
<feature type="compositionally biased region" description="Acidic residues" evidence="3">
    <location>
        <begin position="92"/>
        <end position="101"/>
    </location>
</feature>
<dbReference type="PANTHER" id="PTHR11188">
    <property type="entry name" value="ARRESTIN DOMAIN CONTAINING PROTEIN"/>
    <property type="match status" value="1"/>
</dbReference>
<dbReference type="AlphaFoldDB" id="A0A060T098"/>
<dbReference type="GO" id="GO:0031625">
    <property type="term" value="F:ubiquitin protein ligase binding"/>
    <property type="evidence" value="ECO:0007669"/>
    <property type="project" value="TreeGrafter"/>
</dbReference>
<evidence type="ECO:0000259" key="4">
    <source>
        <dbReference type="SMART" id="SM01017"/>
    </source>
</evidence>
<feature type="compositionally biased region" description="Polar residues" evidence="3">
    <location>
        <begin position="106"/>
        <end position="128"/>
    </location>
</feature>
<feature type="compositionally biased region" description="Pro residues" evidence="3">
    <location>
        <begin position="554"/>
        <end position="585"/>
    </location>
</feature>
<comment type="similarity">
    <text evidence="1">Belongs to the arrestin family. PalF/RIM8 subfamily.</text>
</comment>
<name>A0A060T098_BLAAD</name>
<dbReference type="InterPro" id="IPR014752">
    <property type="entry name" value="Arrestin-like_C"/>
</dbReference>
<feature type="domain" description="Arrestin C-terminal-like" evidence="4">
    <location>
        <begin position="245"/>
        <end position="377"/>
    </location>
</feature>
<dbReference type="InterPro" id="IPR050357">
    <property type="entry name" value="Arrestin_domain-protein"/>
</dbReference>
<sequence>MKRALSKFKPLFNSPIQRPSSDTFFIELDDPHRQYGPGDVVRGTVVLVLPRDQRISAVQCQLTGSVTIKNPLVKGKSSKYLLFQDQIPLWGEEEDDDEESEGRDATASTNARSQSGSSDTGLTNGLSRSTTPSTPQSSQPTGSSTNNSSSTNSNSSGSGTDLVLPKGEHNFAFEFDLPNRGLYSNIEFERGSIAYLLTATCTRGGPASSLTCYKPISVVCPVDVGPLPPPQPACISIDVHKRRKNCGSITVSLELPQRGFLRGELIPVKVFINHIQVIRSLSGVIITLSRISRVTAEGLEPQTFRKDVAQTVSPLYTDPSSLSAVVSTSVRVPADTFPTARGHPAVSFQYGIEAVVDLAGTFSLKKSTEARDYNSKLGFIDTEKLCTRRGIVNLWSGVVIGTERSERRSRRVNGGARSASASSLGSSAHNIILNSRVNNQASTTLSLSSSSIYSGPSVSAPSYEQSASPDQAQAHAQTSEKARLHQMEQALLPSEPADIQDNTVYDASAPIAESSSQTLGPSAPESSHARSGLPPPIPEEPSAPPLVSSSVLPSAPPAPPVGPSEPMPSAPLAPPMPHAPAPSAPPLAGTQELEPGSDKLERERSRLEVLTSAPEEYYDVPQYEEEGPSAPHYNEDDQEHEQRSANE</sequence>
<accession>A0A060T098</accession>
<dbReference type="SMART" id="SM01017">
    <property type="entry name" value="Arrestin_C"/>
    <property type="match status" value="1"/>
</dbReference>
<organism evidence="5">
    <name type="scientific">Blastobotrys adeninivorans</name>
    <name type="common">Yeast</name>
    <name type="synonym">Arxula adeninivorans</name>
    <dbReference type="NCBI Taxonomy" id="409370"/>
    <lineage>
        <taxon>Eukaryota</taxon>
        <taxon>Fungi</taxon>
        <taxon>Dikarya</taxon>
        <taxon>Ascomycota</taxon>
        <taxon>Saccharomycotina</taxon>
        <taxon>Dipodascomycetes</taxon>
        <taxon>Dipodascales</taxon>
        <taxon>Trichomonascaceae</taxon>
        <taxon>Blastobotrys</taxon>
    </lineage>
</organism>
<evidence type="ECO:0000256" key="2">
    <source>
        <dbReference type="ARBA" id="ARBA00040066"/>
    </source>
</evidence>
<feature type="compositionally biased region" description="Polar residues" evidence="3">
    <location>
        <begin position="463"/>
        <end position="477"/>
    </location>
</feature>
<dbReference type="InterPro" id="IPR014756">
    <property type="entry name" value="Ig_E-set"/>
</dbReference>
<feature type="region of interest" description="Disordered" evidence="3">
    <location>
        <begin position="513"/>
        <end position="647"/>
    </location>
</feature>
<dbReference type="InterPro" id="IPR011021">
    <property type="entry name" value="Arrestin-like_N"/>
</dbReference>
<gene>
    <name evidence="5" type="ORF">GNLVRS02_ARAD1C14828g</name>
</gene>
<dbReference type="PANTHER" id="PTHR11188:SF161">
    <property type="entry name" value="PH-RESPONSE REGULATOR PROTEIN PALF_RIM8"/>
    <property type="match status" value="1"/>
</dbReference>